<proteinExistence type="inferred from homology"/>
<evidence type="ECO:0000259" key="2">
    <source>
        <dbReference type="PROSITE" id="PS50983"/>
    </source>
</evidence>
<evidence type="ECO:0000313" key="3">
    <source>
        <dbReference type="EMBL" id="BBY23435.1"/>
    </source>
</evidence>
<dbReference type="EMBL" id="AP022587">
    <property type="protein sequence ID" value="BBY23435.1"/>
    <property type="molecule type" value="Genomic_DNA"/>
</dbReference>
<dbReference type="PROSITE" id="PS50983">
    <property type="entry name" value="FE_B12_PBP"/>
    <property type="match status" value="1"/>
</dbReference>
<dbReference type="KEGG" id="msto:MSTO_36400"/>
<comment type="similarity">
    <text evidence="1">Belongs to the bacterial solute-binding protein 8 family.</text>
</comment>
<name>A0A7I7QAW9_9MYCO</name>
<dbReference type="SUPFAM" id="SSF53807">
    <property type="entry name" value="Helical backbone' metal receptor"/>
    <property type="match status" value="1"/>
</dbReference>
<protein>
    <submittedName>
        <fullName evidence="3">ABC transporter substrate-binding protein</fullName>
    </submittedName>
</protein>
<organism evidence="3 4">
    <name type="scientific">Mycobacterium stomatepiae</name>
    <dbReference type="NCBI Taxonomy" id="470076"/>
    <lineage>
        <taxon>Bacteria</taxon>
        <taxon>Bacillati</taxon>
        <taxon>Actinomycetota</taxon>
        <taxon>Actinomycetes</taxon>
        <taxon>Mycobacteriales</taxon>
        <taxon>Mycobacteriaceae</taxon>
        <taxon>Mycobacterium</taxon>
        <taxon>Mycobacterium simiae complex</taxon>
    </lineage>
</organism>
<dbReference type="Proteomes" id="UP000467130">
    <property type="component" value="Chromosome"/>
</dbReference>
<dbReference type="Pfam" id="PF01497">
    <property type="entry name" value="Peripla_BP_2"/>
    <property type="match status" value="1"/>
</dbReference>
<dbReference type="PANTHER" id="PTHR30535:SF34">
    <property type="entry name" value="MOLYBDATE-BINDING PROTEIN MOLA"/>
    <property type="match status" value="1"/>
</dbReference>
<keyword evidence="4" id="KW-1185">Reference proteome</keyword>
<evidence type="ECO:0000256" key="1">
    <source>
        <dbReference type="ARBA" id="ARBA00008814"/>
    </source>
</evidence>
<accession>A0A7I7QAW9</accession>
<evidence type="ECO:0000313" key="4">
    <source>
        <dbReference type="Proteomes" id="UP000467130"/>
    </source>
</evidence>
<reference evidence="3 4" key="1">
    <citation type="journal article" date="2019" name="Emerg. Microbes Infect.">
        <title>Comprehensive subspecies identification of 175 nontuberculous mycobacteria species based on 7547 genomic profiles.</title>
        <authorList>
            <person name="Matsumoto Y."/>
            <person name="Kinjo T."/>
            <person name="Motooka D."/>
            <person name="Nabeya D."/>
            <person name="Jung N."/>
            <person name="Uechi K."/>
            <person name="Horii T."/>
            <person name="Iida T."/>
            <person name="Fujita J."/>
            <person name="Nakamura S."/>
        </authorList>
    </citation>
    <scope>NUCLEOTIDE SEQUENCE [LARGE SCALE GENOMIC DNA]</scope>
    <source>
        <strain evidence="3 4">JCM 17783</strain>
    </source>
</reference>
<dbReference type="RefSeq" id="WP_197939538.1">
    <property type="nucleotide sequence ID" value="NZ_AP022587.1"/>
</dbReference>
<dbReference type="InterPro" id="IPR050902">
    <property type="entry name" value="ABC_Transporter_SBP"/>
</dbReference>
<dbReference type="PANTHER" id="PTHR30535">
    <property type="entry name" value="VITAMIN B12-BINDING PROTEIN"/>
    <property type="match status" value="1"/>
</dbReference>
<dbReference type="Gene3D" id="3.40.50.1980">
    <property type="entry name" value="Nitrogenase molybdenum iron protein domain"/>
    <property type="match status" value="2"/>
</dbReference>
<dbReference type="InterPro" id="IPR002491">
    <property type="entry name" value="ABC_transptr_periplasmic_BD"/>
</dbReference>
<feature type="domain" description="Fe/B12 periplasmic-binding" evidence="2">
    <location>
        <begin position="1"/>
        <end position="273"/>
    </location>
</feature>
<dbReference type="AlphaFoldDB" id="A0A7I7QAW9"/>
<sequence length="274" mass="28671">MDGGAAAILTELGVGDRIVGTASPDFFDAFAEPQRSQLTRIPVIDAQRGSAESVINAKPDLVVGVSLYSFGGFDGTPTVRQLHEAGAQVIVACQSSSDSGPVTDLSATTTFIDEAAELLNVTWRGNELNERIRRELDRIRPAPDADPVRVLVLSAAPIAGQPILTQGARSLANGVIALAGGRNIADDIDMDFVSISSEAIVTRDPQAIVVLTGFAPTSDEELMASIRESPVLAATTAVRKARLVAVPQSITLSPSVLNGEAVARVARVLREPPA</sequence>
<gene>
    <name evidence="3" type="ORF">MSTO_36400</name>
</gene>